<evidence type="ECO:0000313" key="2">
    <source>
        <dbReference type="Proteomes" id="UP000198398"/>
    </source>
</evidence>
<proteinExistence type="predicted"/>
<accession>A0A220UGV1</accession>
<protein>
    <submittedName>
        <fullName evidence="1">Uncharacterized protein</fullName>
    </submittedName>
</protein>
<dbReference type="Proteomes" id="UP000198398">
    <property type="component" value="Plasmid unnamed1"/>
</dbReference>
<dbReference type="KEGG" id="brv:CFK39_15845"/>
<geneLocation type="plasmid" evidence="2">
    <name>unnamed1 sequence</name>
</geneLocation>
<dbReference type="OrthoDB" id="9821595at2"/>
<dbReference type="AlphaFoldDB" id="A0A220UGV1"/>
<keyword evidence="1" id="KW-0614">Plasmid</keyword>
<evidence type="ECO:0000313" key="1">
    <source>
        <dbReference type="EMBL" id="ASK67315.1"/>
    </source>
</evidence>
<sequence length="169" mass="18991">MSTAPSPDTRAIHRVLQQVLEPRPPAEADLRITHSFLTEDPRNGLPAFHYWAAGIDPDAEDSAEQMAQYLAAPPQTHRSSQVYRVCRRLSLYSDFSESTPSEALREALEDVRITYLLWAALTCPHAPRGVLERCNEAGRVNLIRATGNPLFQFAMRRLAARPSTPEVQR</sequence>
<gene>
    <name evidence="1" type="ORF">CFK39_15845</name>
</gene>
<reference evidence="1 2" key="1">
    <citation type="submission" date="2017-07" db="EMBL/GenBank/DDBJ databases">
        <title>Brachybacterium sp. VR2415.</title>
        <authorList>
            <person name="Tak E.J."/>
            <person name="Bae J.-W."/>
        </authorList>
    </citation>
    <scope>NUCLEOTIDE SEQUENCE [LARGE SCALE GENOMIC DNA]</scope>
    <source>
        <strain evidence="1 2">VR2415</strain>
        <plasmid evidence="2">unnamed1 sequence</plasmid>
    </source>
</reference>
<name>A0A220UGV1_9MICO</name>
<keyword evidence="2" id="KW-1185">Reference proteome</keyword>
<organism evidence="1 2">
    <name type="scientific">Brachybacterium avium</name>
    <dbReference type="NCBI Taxonomy" id="2017485"/>
    <lineage>
        <taxon>Bacteria</taxon>
        <taxon>Bacillati</taxon>
        <taxon>Actinomycetota</taxon>
        <taxon>Actinomycetes</taxon>
        <taxon>Micrococcales</taxon>
        <taxon>Dermabacteraceae</taxon>
        <taxon>Brachybacterium</taxon>
    </lineage>
</organism>
<dbReference type="EMBL" id="CP022317">
    <property type="protein sequence ID" value="ASK67315.1"/>
    <property type="molecule type" value="Genomic_DNA"/>
</dbReference>
<dbReference type="RefSeq" id="WP_089066546.1">
    <property type="nucleotide sequence ID" value="NZ_CP022317.1"/>
</dbReference>